<dbReference type="Proteomes" id="UP001597295">
    <property type="component" value="Unassembled WGS sequence"/>
</dbReference>
<accession>A0ABW5DLE2</accession>
<name>A0ABW5DLE2_9PROT</name>
<evidence type="ECO:0000313" key="3">
    <source>
        <dbReference type="Proteomes" id="UP001597295"/>
    </source>
</evidence>
<dbReference type="EMBL" id="JBHUIP010000003">
    <property type="protein sequence ID" value="MFD2261947.1"/>
    <property type="molecule type" value="Genomic_DNA"/>
</dbReference>
<proteinExistence type="predicted"/>
<sequence>MIVAGLTMAGIFAARAGQPVVVPPMDFYFGNRPHATQPYVMDFGRYDSEARCQDTDISIRMRLNCDRLEAERNRFDHRQACASRSNRDKKSRAICEMGRN</sequence>
<evidence type="ECO:0000256" key="1">
    <source>
        <dbReference type="SAM" id="MobiDB-lite"/>
    </source>
</evidence>
<gene>
    <name evidence="2" type="ORF">ACFSM5_03545</name>
</gene>
<reference evidence="3" key="1">
    <citation type="journal article" date="2019" name="Int. J. Syst. Evol. Microbiol.">
        <title>The Global Catalogue of Microorganisms (GCM) 10K type strain sequencing project: providing services to taxonomists for standard genome sequencing and annotation.</title>
        <authorList>
            <consortium name="The Broad Institute Genomics Platform"/>
            <consortium name="The Broad Institute Genome Sequencing Center for Infectious Disease"/>
            <person name="Wu L."/>
            <person name="Ma J."/>
        </authorList>
    </citation>
    <scope>NUCLEOTIDE SEQUENCE [LARGE SCALE GENOMIC DNA]</scope>
    <source>
        <strain evidence="3">CGMCC 1.19062</strain>
    </source>
</reference>
<feature type="region of interest" description="Disordered" evidence="1">
    <location>
        <begin position="81"/>
        <end position="100"/>
    </location>
</feature>
<keyword evidence="3" id="KW-1185">Reference proteome</keyword>
<evidence type="ECO:0000313" key="2">
    <source>
        <dbReference type="EMBL" id="MFD2261947.1"/>
    </source>
</evidence>
<protein>
    <submittedName>
        <fullName evidence="2">Uncharacterized protein</fullName>
    </submittedName>
</protein>
<dbReference type="RefSeq" id="WP_379874860.1">
    <property type="nucleotide sequence ID" value="NZ_JBHUIP010000003.1"/>
</dbReference>
<organism evidence="2 3">
    <name type="scientific">Lacibacterium aquatile</name>
    <dbReference type="NCBI Taxonomy" id="1168082"/>
    <lineage>
        <taxon>Bacteria</taxon>
        <taxon>Pseudomonadati</taxon>
        <taxon>Pseudomonadota</taxon>
        <taxon>Alphaproteobacteria</taxon>
        <taxon>Rhodospirillales</taxon>
        <taxon>Rhodospirillaceae</taxon>
    </lineage>
</organism>
<comment type="caution">
    <text evidence="2">The sequence shown here is derived from an EMBL/GenBank/DDBJ whole genome shotgun (WGS) entry which is preliminary data.</text>
</comment>